<dbReference type="EMBL" id="FJVC01000242">
    <property type="protein sequence ID" value="CZT46281.1"/>
    <property type="molecule type" value="Genomic_DNA"/>
</dbReference>
<proteinExistence type="predicted"/>
<keyword evidence="3" id="KW-1185">Reference proteome</keyword>
<feature type="compositionally biased region" description="Acidic residues" evidence="1">
    <location>
        <begin position="54"/>
        <end position="66"/>
    </location>
</feature>
<evidence type="ECO:0000313" key="2">
    <source>
        <dbReference type="EMBL" id="CZT46281.1"/>
    </source>
</evidence>
<feature type="compositionally biased region" description="Basic and acidic residues" evidence="1">
    <location>
        <begin position="20"/>
        <end position="29"/>
    </location>
</feature>
<feature type="compositionally biased region" description="Basic and acidic residues" evidence="1">
    <location>
        <begin position="36"/>
        <end position="49"/>
    </location>
</feature>
<evidence type="ECO:0000256" key="1">
    <source>
        <dbReference type="SAM" id="MobiDB-lite"/>
    </source>
</evidence>
<feature type="region of interest" description="Disordered" evidence="1">
    <location>
        <begin position="1"/>
        <end position="77"/>
    </location>
</feature>
<gene>
    <name evidence="2" type="ORF">RSE6_06690</name>
</gene>
<organism evidence="2 3">
    <name type="scientific">Rhynchosporium secalis</name>
    <name type="common">Barley scald fungus</name>
    <dbReference type="NCBI Taxonomy" id="38038"/>
    <lineage>
        <taxon>Eukaryota</taxon>
        <taxon>Fungi</taxon>
        <taxon>Dikarya</taxon>
        <taxon>Ascomycota</taxon>
        <taxon>Pezizomycotina</taxon>
        <taxon>Leotiomycetes</taxon>
        <taxon>Helotiales</taxon>
        <taxon>Ploettnerulaceae</taxon>
        <taxon>Rhynchosporium</taxon>
    </lineage>
</organism>
<name>A0A1E1MAY7_RHYSE</name>
<protein>
    <submittedName>
        <fullName evidence="2">Uncharacterized protein</fullName>
    </submittedName>
</protein>
<accession>A0A1E1MAY7</accession>
<dbReference type="AlphaFoldDB" id="A0A1E1MAY7"/>
<dbReference type="Proteomes" id="UP000177625">
    <property type="component" value="Unassembled WGS sequence"/>
</dbReference>
<evidence type="ECO:0000313" key="3">
    <source>
        <dbReference type="Proteomes" id="UP000177625"/>
    </source>
</evidence>
<reference evidence="3" key="1">
    <citation type="submission" date="2016-03" db="EMBL/GenBank/DDBJ databases">
        <authorList>
            <person name="Guldener U."/>
        </authorList>
    </citation>
    <scope>NUCLEOTIDE SEQUENCE [LARGE SCALE GENOMIC DNA]</scope>
</reference>
<feature type="compositionally biased region" description="Basic residues" evidence="1">
    <location>
        <begin position="258"/>
        <end position="267"/>
    </location>
</feature>
<feature type="region of interest" description="Disordered" evidence="1">
    <location>
        <begin position="228"/>
        <end position="267"/>
    </location>
</feature>
<feature type="compositionally biased region" description="Polar residues" evidence="1">
    <location>
        <begin position="233"/>
        <end position="243"/>
    </location>
</feature>
<sequence>MSTDPENKSKALPIIDALEEPGKIAKEDKVEEDPQDEAKDPDHGDEDKSSSSVEDNDDDEDNDETSETPRILRPMQFYSPSPLPSRLSQDVYYKPEIDTLFFPAWCWSSDILGFEERVGAEVMGRIRGIALENLMWMSYWPKGTVNRQITISQFKGLKEFIYTIGDLTQCGCCVEWDNPGKVVRWWVWGKATPTIKPERGMVEFAEIEYQGGLAKENQVVNAMPALLEDRDANTQAESDTPSGRSGVDDEGEIGVPRRQTRGKRGRR</sequence>